<dbReference type="EMBL" id="JANBUL010000051">
    <property type="protein sequence ID" value="KAJ2783290.1"/>
    <property type="molecule type" value="Genomic_DNA"/>
</dbReference>
<organism evidence="2 3">
    <name type="scientific">Coemansia javaensis</name>
    <dbReference type="NCBI Taxonomy" id="2761396"/>
    <lineage>
        <taxon>Eukaryota</taxon>
        <taxon>Fungi</taxon>
        <taxon>Fungi incertae sedis</taxon>
        <taxon>Zoopagomycota</taxon>
        <taxon>Kickxellomycotina</taxon>
        <taxon>Kickxellomycetes</taxon>
        <taxon>Kickxellales</taxon>
        <taxon>Kickxellaceae</taxon>
        <taxon>Coemansia</taxon>
    </lineage>
</organism>
<accession>A0A9W8HJK6</accession>
<dbReference type="Proteomes" id="UP001140217">
    <property type="component" value="Unassembled WGS sequence"/>
</dbReference>
<evidence type="ECO:0000313" key="3">
    <source>
        <dbReference type="Proteomes" id="UP001140217"/>
    </source>
</evidence>
<evidence type="ECO:0000256" key="1">
    <source>
        <dbReference type="SAM" id="MobiDB-lite"/>
    </source>
</evidence>
<keyword evidence="3" id="KW-1185">Reference proteome</keyword>
<dbReference type="OrthoDB" id="5525053at2759"/>
<feature type="region of interest" description="Disordered" evidence="1">
    <location>
        <begin position="1"/>
        <end position="37"/>
    </location>
</feature>
<evidence type="ECO:0000313" key="2">
    <source>
        <dbReference type="EMBL" id="KAJ2783290.1"/>
    </source>
</evidence>
<protein>
    <submittedName>
        <fullName evidence="2">Uncharacterized protein</fullName>
    </submittedName>
</protein>
<name>A0A9W8HJK6_9FUNG</name>
<gene>
    <name evidence="2" type="ORF">H4R18_001809</name>
</gene>
<reference evidence="2" key="1">
    <citation type="submission" date="2022-07" db="EMBL/GenBank/DDBJ databases">
        <title>Phylogenomic reconstructions and comparative analyses of Kickxellomycotina fungi.</title>
        <authorList>
            <person name="Reynolds N.K."/>
            <person name="Stajich J.E."/>
            <person name="Barry K."/>
            <person name="Grigoriev I.V."/>
            <person name="Crous P."/>
            <person name="Smith M.E."/>
        </authorList>
    </citation>
    <scope>NUCLEOTIDE SEQUENCE</scope>
    <source>
        <strain evidence="2">NBRC 105414</strain>
    </source>
</reference>
<proteinExistence type="predicted"/>
<dbReference type="AlphaFoldDB" id="A0A9W8HJK6"/>
<comment type="caution">
    <text evidence="2">The sequence shown here is derived from an EMBL/GenBank/DDBJ whole genome shotgun (WGS) entry which is preliminary data.</text>
</comment>
<sequence>MAAPMGNGPMGSSPAYSGSGALRPTPTSHGARPTSHEHEHYLRTFTDGEGHTVLIDEANSELAGVLVGQTGVDGIYHAGEGEAASGTGTWVDVHDGAKAIVDYAHPNYYTVYDAAGSPIATVSHSYERPTGSSVPPHYLMTFVNSAESATLLVDQAVSNAAILEMGVSGVDGIYTVPPGGFSADSDCSTGMQTWVDANDGLVAIIDNANPNLYTIYDASSSPVYTVSYN</sequence>